<organism evidence="1">
    <name type="scientific">marine sediment metagenome</name>
    <dbReference type="NCBI Taxonomy" id="412755"/>
    <lineage>
        <taxon>unclassified sequences</taxon>
        <taxon>metagenomes</taxon>
        <taxon>ecological metagenomes</taxon>
    </lineage>
</organism>
<evidence type="ECO:0000313" key="1">
    <source>
        <dbReference type="EMBL" id="GAI03898.1"/>
    </source>
</evidence>
<comment type="caution">
    <text evidence="1">The sequence shown here is derived from an EMBL/GenBank/DDBJ whole genome shotgun (WGS) entry which is preliminary data.</text>
</comment>
<dbReference type="AlphaFoldDB" id="X1KBA7"/>
<proteinExistence type="predicted"/>
<reference evidence="1" key="1">
    <citation type="journal article" date="2014" name="Front. Microbiol.">
        <title>High frequency of phylogenetically diverse reductive dehalogenase-homologous genes in deep subseafloor sedimentary metagenomes.</title>
        <authorList>
            <person name="Kawai M."/>
            <person name="Futagami T."/>
            <person name="Toyoda A."/>
            <person name="Takaki Y."/>
            <person name="Nishi S."/>
            <person name="Hori S."/>
            <person name="Arai W."/>
            <person name="Tsubouchi T."/>
            <person name="Morono Y."/>
            <person name="Uchiyama I."/>
            <person name="Ito T."/>
            <person name="Fujiyama A."/>
            <person name="Inagaki F."/>
            <person name="Takami H."/>
        </authorList>
    </citation>
    <scope>NUCLEOTIDE SEQUENCE</scope>
    <source>
        <strain evidence="1">Expedition CK06-06</strain>
    </source>
</reference>
<protein>
    <submittedName>
        <fullName evidence="1">Uncharacterized protein</fullName>
    </submittedName>
</protein>
<dbReference type="EMBL" id="BARV01005813">
    <property type="protein sequence ID" value="GAI03898.1"/>
    <property type="molecule type" value="Genomic_DNA"/>
</dbReference>
<gene>
    <name evidence="1" type="ORF">S06H3_11821</name>
</gene>
<accession>X1KBA7</accession>
<name>X1KBA7_9ZZZZ</name>
<sequence>MSVKAKSAKEIHCEAHNHWDIRCPLGNGHKRRGIDKCWGCGWAFWAGERYPYGPGSRKPS</sequence>